<feature type="compositionally biased region" description="Polar residues" evidence="6">
    <location>
        <begin position="43"/>
        <end position="54"/>
    </location>
</feature>
<dbReference type="SMART" id="SM00154">
    <property type="entry name" value="ZnF_AN1"/>
    <property type="match status" value="1"/>
</dbReference>
<dbReference type="InterPro" id="IPR050652">
    <property type="entry name" value="AN1_A20_ZnFinger"/>
</dbReference>
<comment type="caution">
    <text evidence="9">The sequence shown here is derived from an EMBL/GenBank/DDBJ whole genome shotgun (WGS) entry which is preliminary data.</text>
</comment>
<proteinExistence type="predicted"/>
<dbReference type="Pfam" id="PF01428">
    <property type="entry name" value="zf-AN1"/>
    <property type="match status" value="1"/>
</dbReference>
<dbReference type="InterPro" id="IPR002653">
    <property type="entry name" value="Znf_A20"/>
</dbReference>
<dbReference type="PANTHER" id="PTHR10634">
    <property type="entry name" value="AN1-TYPE ZINC FINGER PROTEIN"/>
    <property type="match status" value="1"/>
</dbReference>
<reference evidence="9" key="1">
    <citation type="submission" date="2022-02" db="EMBL/GenBank/DDBJ databases">
        <authorList>
            <person name="Henning P.M."/>
            <person name="McCubbin A.G."/>
            <person name="Shore J.S."/>
        </authorList>
    </citation>
    <scope>NUCLEOTIDE SEQUENCE</scope>
    <source>
        <strain evidence="9">F60SS</strain>
        <tissue evidence="9">Leaves</tissue>
    </source>
</reference>
<dbReference type="InterPro" id="IPR035896">
    <property type="entry name" value="AN1-like_Znf"/>
</dbReference>
<dbReference type="Proteomes" id="UP001141552">
    <property type="component" value="Unassembled WGS sequence"/>
</dbReference>
<evidence type="ECO:0000256" key="3">
    <source>
        <dbReference type="ARBA" id="ARBA00022771"/>
    </source>
</evidence>
<reference evidence="9" key="2">
    <citation type="journal article" date="2023" name="Plants (Basel)">
        <title>Annotation of the Turnera subulata (Passifloraceae) Draft Genome Reveals the S-Locus Evolved after the Divergence of Turneroideae from Passifloroideae in a Stepwise Manner.</title>
        <authorList>
            <person name="Henning P.M."/>
            <person name="Roalson E.H."/>
            <person name="Mir W."/>
            <person name="McCubbin A.G."/>
            <person name="Shore J.S."/>
        </authorList>
    </citation>
    <scope>NUCLEOTIDE SEQUENCE</scope>
    <source>
        <strain evidence="9">F60SS</strain>
    </source>
</reference>
<evidence type="ECO:0000256" key="4">
    <source>
        <dbReference type="ARBA" id="ARBA00022833"/>
    </source>
</evidence>
<name>A0A9Q0FCW5_9ROSI</name>
<dbReference type="Gene3D" id="4.10.1110.10">
    <property type="entry name" value="AN1-like Zinc finger"/>
    <property type="match status" value="1"/>
</dbReference>
<evidence type="ECO:0000256" key="2">
    <source>
        <dbReference type="ARBA" id="ARBA00022723"/>
    </source>
</evidence>
<feature type="compositionally biased region" description="Pro residues" evidence="6">
    <location>
        <begin position="55"/>
        <end position="66"/>
    </location>
</feature>
<dbReference type="Gene3D" id="1.20.5.4770">
    <property type="match status" value="1"/>
</dbReference>
<dbReference type="FunFam" id="4.10.1110.10:FF:000001">
    <property type="entry name" value="Zinc finger AN1-type containing 6"/>
    <property type="match status" value="1"/>
</dbReference>
<keyword evidence="10" id="KW-1185">Reference proteome</keyword>
<dbReference type="PROSITE" id="PS51036">
    <property type="entry name" value="ZF_A20"/>
    <property type="match status" value="1"/>
</dbReference>
<feature type="domain" description="A20-type" evidence="7">
    <location>
        <begin position="7"/>
        <end position="41"/>
    </location>
</feature>
<gene>
    <name evidence="9" type="primary">SAP3</name>
    <name evidence="9" type="ORF">Tsubulata_028123</name>
</gene>
<comment type="function">
    <text evidence="1">May be involved in environmental stress response.</text>
</comment>
<sequence>MAEEHRCQAPRLCANNCGFFGSPATQDLCSKCYRDRQLKEQQSSNAKLALNQTLSPPPSSPAPAPAPSSSSSSSSSVVVVANVSAPSVTAVEESEKKEVVSSSSSAAAQVQVQPNRCLTCRKRVGLTGFKCRCGMVFCGTHRYPEQHSCGFDFKSLGKQQIAMANPVIKAEKLEKI</sequence>
<evidence type="ECO:0000256" key="6">
    <source>
        <dbReference type="SAM" id="MobiDB-lite"/>
    </source>
</evidence>
<dbReference type="Pfam" id="PF01754">
    <property type="entry name" value="zf-A20"/>
    <property type="match status" value="1"/>
</dbReference>
<dbReference type="OrthoDB" id="428577at2759"/>
<evidence type="ECO:0000256" key="5">
    <source>
        <dbReference type="PROSITE-ProRule" id="PRU00449"/>
    </source>
</evidence>
<dbReference type="PANTHER" id="PTHR10634:SF98">
    <property type="entry name" value="ZINC FINGER A20 AND AN1 DOMAIN-CONTAINING STRESS-ASSOCIATED PROTEIN 3"/>
    <property type="match status" value="1"/>
</dbReference>
<protein>
    <submittedName>
        <fullName evidence="9">Candidapepsin-3</fullName>
    </submittedName>
</protein>
<keyword evidence="4" id="KW-0862">Zinc</keyword>
<evidence type="ECO:0000313" key="10">
    <source>
        <dbReference type="Proteomes" id="UP001141552"/>
    </source>
</evidence>
<dbReference type="PROSITE" id="PS51039">
    <property type="entry name" value="ZF_AN1"/>
    <property type="match status" value="1"/>
</dbReference>
<keyword evidence="3 5" id="KW-0863">Zinc-finger</keyword>
<accession>A0A9Q0FCW5</accession>
<dbReference type="InterPro" id="IPR000058">
    <property type="entry name" value="Znf_AN1"/>
</dbReference>
<dbReference type="GO" id="GO:0008270">
    <property type="term" value="F:zinc ion binding"/>
    <property type="evidence" value="ECO:0007669"/>
    <property type="project" value="UniProtKB-KW"/>
</dbReference>
<dbReference type="SMART" id="SM00259">
    <property type="entry name" value="ZnF_A20"/>
    <property type="match status" value="1"/>
</dbReference>
<dbReference type="SUPFAM" id="SSF118310">
    <property type="entry name" value="AN1-like Zinc finger"/>
    <property type="match status" value="1"/>
</dbReference>
<dbReference type="EMBL" id="JAKUCV010006276">
    <property type="protein sequence ID" value="KAJ4828051.1"/>
    <property type="molecule type" value="Genomic_DNA"/>
</dbReference>
<evidence type="ECO:0000259" key="8">
    <source>
        <dbReference type="PROSITE" id="PS51039"/>
    </source>
</evidence>
<evidence type="ECO:0000259" key="7">
    <source>
        <dbReference type="PROSITE" id="PS51036"/>
    </source>
</evidence>
<keyword evidence="2" id="KW-0479">Metal-binding</keyword>
<evidence type="ECO:0000313" key="9">
    <source>
        <dbReference type="EMBL" id="KAJ4828051.1"/>
    </source>
</evidence>
<dbReference type="AlphaFoldDB" id="A0A9Q0FCW5"/>
<organism evidence="9 10">
    <name type="scientific">Turnera subulata</name>
    <dbReference type="NCBI Taxonomy" id="218843"/>
    <lineage>
        <taxon>Eukaryota</taxon>
        <taxon>Viridiplantae</taxon>
        <taxon>Streptophyta</taxon>
        <taxon>Embryophyta</taxon>
        <taxon>Tracheophyta</taxon>
        <taxon>Spermatophyta</taxon>
        <taxon>Magnoliopsida</taxon>
        <taxon>eudicotyledons</taxon>
        <taxon>Gunneridae</taxon>
        <taxon>Pentapetalae</taxon>
        <taxon>rosids</taxon>
        <taxon>fabids</taxon>
        <taxon>Malpighiales</taxon>
        <taxon>Passifloraceae</taxon>
        <taxon>Turnera</taxon>
    </lineage>
</organism>
<evidence type="ECO:0000256" key="1">
    <source>
        <dbReference type="ARBA" id="ARBA00003732"/>
    </source>
</evidence>
<feature type="domain" description="AN1-type" evidence="8">
    <location>
        <begin position="111"/>
        <end position="157"/>
    </location>
</feature>
<feature type="region of interest" description="Disordered" evidence="6">
    <location>
        <begin position="43"/>
        <end position="73"/>
    </location>
</feature>
<dbReference type="SUPFAM" id="SSF57716">
    <property type="entry name" value="Glucocorticoid receptor-like (DNA-binding domain)"/>
    <property type="match status" value="1"/>
</dbReference>
<dbReference type="GO" id="GO:0003677">
    <property type="term" value="F:DNA binding"/>
    <property type="evidence" value="ECO:0007669"/>
    <property type="project" value="InterPro"/>
</dbReference>